<evidence type="ECO:0000256" key="1">
    <source>
        <dbReference type="SAM" id="Phobius"/>
    </source>
</evidence>
<evidence type="ECO:0000259" key="3">
    <source>
        <dbReference type="Pfam" id="PF16862"/>
    </source>
</evidence>
<evidence type="ECO:0000313" key="4">
    <source>
        <dbReference type="EMBL" id="OCB88415.1"/>
    </source>
</evidence>
<keyword evidence="5" id="KW-1185">Reference proteome</keyword>
<protein>
    <recommendedName>
        <fullName evidence="3">Beta-glucuronidase C-terminal domain-containing protein</fullName>
    </recommendedName>
</protein>
<keyword evidence="1" id="KW-0472">Membrane</keyword>
<dbReference type="SUPFAM" id="SSF51445">
    <property type="entry name" value="(Trans)glycosidases"/>
    <property type="match status" value="1"/>
</dbReference>
<keyword evidence="2" id="KW-0732">Signal</keyword>
<gene>
    <name evidence="4" type="ORF">A7U60_g4457</name>
</gene>
<evidence type="ECO:0000256" key="2">
    <source>
        <dbReference type="SAM" id="SignalP"/>
    </source>
</evidence>
<dbReference type="Proteomes" id="UP000757232">
    <property type="component" value="Unassembled WGS sequence"/>
</dbReference>
<dbReference type="InterPro" id="IPR031728">
    <property type="entry name" value="GlcAase_C"/>
</dbReference>
<dbReference type="PANTHER" id="PTHR36183">
    <property type="entry name" value="BETA-GLUCURONIDASE"/>
    <property type="match status" value="1"/>
</dbReference>
<feature type="chain" id="PRO_5040416651" description="Beta-glucuronidase C-terminal domain-containing protein" evidence="2">
    <location>
        <begin position="23"/>
        <end position="664"/>
    </location>
</feature>
<keyword evidence="1" id="KW-1133">Transmembrane helix</keyword>
<dbReference type="Pfam" id="PF16862">
    <property type="entry name" value="Glyco_hydro_79C"/>
    <property type="match status" value="1"/>
</dbReference>
<comment type="caution">
    <text evidence="4">The sequence shown here is derived from an EMBL/GenBank/DDBJ whole genome shotgun (WGS) entry which is preliminary data.</text>
</comment>
<keyword evidence="1" id="KW-0812">Transmembrane</keyword>
<evidence type="ECO:0000313" key="5">
    <source>
        <dbReference type="Proteomes" id="UP000757232"/>
    </source>
</evidence>
<feature type="signal peptide" evidence="2">
    <location>
        <begin position="1"/>
        <end position="22"/>
    </location>
</feature>
<feature type="domain" description="Beta-glucuronidase C-terminal" evidence="3">
    <location>
        <begin position="459"/>
        <end position="569"/>
    </location>
</feature>
<dbReference type="OrthoDB" id="2796951at2759"/>
<accession>A0A9Q5HYW7</accession>
<dbReference type="EMBL" id="LNZH02000179">
    <property type="protein sequence ID" value="OCB88415.1"/>
    <property type="molecule type" value="Genomic_DNA"/>
</dbReference>
<dbReference type="PANTHER" id="PTHR36183:SF2">
    <property type="entry name" value="BETA-GLUCURONIDASE C-TERMINAL DOMAIN-CONTAINING PROTEIN"/>
    <property type="match status" value="1"/>
</dbReference>
<name>A0A9Q5HYW7_SANBA</name>
<dbReference type="InterPro" id="IPR017853">
    <property type="entry name" value="GH"/>
</dbReference>
<sequence>MVSGTLRTAAAALVLASTSVVADVTTYGTATTDASGALVTPCIGAVACDGRVLSPPGFPAEGMNTSIPVQLYSGGMDGLSIELPGHFGGFSIELSVADKLIGTDGDYLNPVFLNLMSILTSRAGTLYIRIGGNTQDKATVLPDGLSDGQTIEKVEETTSTTSTPRLLVSPNILYAMANISTLLPIKWFLGVPFNDTENPRLLMGELGEQILGEHLLGFQLGNEPDLYFNNQIRSSDYNPTQYEQEWGQVLQDYIDDSSITNNSLFIAPSVCCGPGIGWTPEQVWDTGFLTNYADHLAYISVQHYPNNNCNSSGTTIDPQDLLSSMYLNHNNVQGLNTLYINTTSIAQGISKPVVMFETNTASCGGFSGLSDSFAAAMWTIDYSLNLAMTNFSHTLYHVGGQSTYYNAFTPQASNQSNIREWTIGSTFYPMIALTEIFGRTGTAQVVDLYMNNNNQYTPGYVVYENGSPARVVLINYLTDASGASNYTAYISVGGNETLTPGATPGSVQVKYMLASSAADKFGITWAGQHFGGPFESDGRFQGDEMIYTYACDQTNNVCAVPVPAPGAAVVFLNSDALSESAPQTTQTFATTVVATAAANTATVDQAVLETSNGRGGGKWSFKGSTSYGSTGNGAAGATAMLASAIFTGAATILGAAFAIHGAFV</sequence>
<proteinExistence type="predicted"/>
<dbReference type="Gene3D" id="3.20.20.80">
    <property type="entry name" value="Glycosidases"/>
    <property type="match status" value="1"/>
</dbReference>
<reference evidence="4" key="1">
    <citation type="submission" date="2016-06" db="EMBL/GenBank/DDBJ databases">
        <title>Draft Genome sequence of the fungus Inonotus baumii.</title>
        <authorList>
            <person name="Zhu H."/>
            <person name="Lin W."/>
        </authorList>
    </citation>
    <scope>NUCLEOTIDE SEQUENCE</scope>
    <source>
        <strain evidence="4">821</strain>
    </source>
</reference>
<dbReference type="AlphaFoldDB" id="A0A9Q5HYW7"/>
<organism evidence="4 5">
    <name type="scientific">Sanghuangporus baumii</name>
    <name type="common">Phellinus baumii</name>
    <dbReference type="NCBI Taxonomy" id="108892"/>
    <lineage>
        <taxon>Eukaryota</taxon>
        <taxon>Fungi</taxon>
        <taxon>Dikarya</taxon>
        <taxon>Basidiomycota</taxon>
        <taxon>Agaricomycotina</taxon>
        <taxon>Agaricomycetes</taxon>
        <taxon>Hymenochaetales</taxon>
        <taxon>Hymenochaetaceae</taxon>
        <taxon>Sanghuangporus</taxon>
    </lineage>
</organism>
<dbReference type="InterPro" id="IPR052974">
    <property type="entry name" value="GH79_Enzymes"/>
</dbReference>
<feature type="transmembrane region" description="Helical" evidence="1">
    <location>
        <begin position="639"/>
        <end position="663"/>
    </location>
</feature>